<dbReference type="GO" id="GO:0022857">
    <property type="term" value="F:transmembrane transporter activity"/>
    <property type="evidence" value="ECO:0007669"/>
    <property type="project" value="InterPro"/>
</dbReference>
<dbReference type="Proteomes" id="UP000187203">
    <property type="component" value="Unassembled WGS sequence"/>
</dbReference>
<evidence type="ECO:0000313" key="8">
    <source>
        <dbReference type="Proteomes" id="UP000187203"/>
    </source>
</evidence>
<accession>A0A1R3GN76</accession>
<feature type="region of interest" description="Disordered" evidence="5">
    <location>
        <begin position="131"/>
        <end position="152"/>
    </location>
</feature>
<evidence type="ECO:0000256" key="1">
    <source>
        <dbReference type="ARBA" id="ARBA00004141"/>
    </source>
</evidence>
<protein>
    <recommendedName>
        <fullName evidence="9">WAT1-related protein</fullName>
    </recommendedName>
</protein>
<dbReference type="AlphaFoldDB" id="A0A1R3GN76"/>
<keyword evidence="2 6" id="KW-0812">Transmembrane</keyword>
<dbReference type="EMBL" id="AWUE01022109">
    <property type="protein sequence ID" value="OMO59512.1"/>
    <property type="molecule type" value="Genomic_DNA"/>
</dbReference>
<name>A0A1R3GN76_9ROSI</name>
<dbReference type="STRING" id="93759.A0A1R3GN76"/>
<comment type="caution">
    <text evidence="7">The sequence shown here is derived from an EMBL/GenBank/DDBJ whole genome shotgun (WGS) entry which is preliminary data.</text>
</comment>
<evidence type="ECO:0000256" key="5">
    <source>
        <dbReference type="SAM" id="MobiDB-lite"/>
    </source>
</evidence>
<evidence type="ECO:0000256" key="6">
    <source>
        <dbReference type="SAM" id="Phobius"/>
    </source>
</evidence>
<dbReference type="PANTHER" id="PTHR31218">
    <property type="entry name" value="WAT1-RELATED PROTEIN"/>
    <property type="match status" value="1"/>
</dbReference>
<dbReference type="GO" id="GO:0016020">
    <property type="term" value="C:membrane"/>
    <property type="evidence" value="ECO:0007669"/>
    <property type="project" value="InterPro"/>
</dbReference>
<dbReference type="OrthoDB" id="1728340at2759"/>
<dbReference type="InterPro" id="IPR030184">
    <property type="entry name" value="WAT1-related"/>
</dbReference>
<dbReference type="InterPro" id="IPR037185">
    <property type="entry name" value="EmrE-like"/>
</dbReference>
<keyword evidence="8" id="KW-1185">Reference proteome</keyword>
<evidence type="ECO:0000256" key="3">
    <source>
        <dbReference type="ARBA" id="ARBA00022989"/>
    </source>
</evidence>
<evidence type="ECO:0000256" key="2">
    <source>
        <dbReference type="ARBA" id="ARBA00022692"/>
    </source>
</evidence>
<evidence type="ECO:0008006" key="9">
    <source>
        <dbReference type="Google" id="ProtNLM"/>
    </source>
</evidence>
<feature type="transmembrane region" description="Helical" evidence="6">
    <location>
        <begin position="33"/>
        <end position="63"/>
    </location>
</feature>
<dbReference type="SUPFAM" id="SSF103481">
    <property type="entry name" value="Multidrug resistance efflux transporter EmrE"/>
    <property type="match status" value="1"/>
</dbReference>
<gene>
    <name evidence="7" type="ORF">COLO4_34189</name>
</gene>
<proteinExistence type="predicted"/>
<feature type="transmembrane region" description="Helical" evidence="6">
    <location>
        <begin position="75"/>
        <end position="95"/>
    </location>
</feature>
<keyword evidence="3 6" id="KW-1133">Transmembrane helix</keyword>
<comment type="subcellular location">
    <subcellularLocation>
        <location evidence="1">Membrane</location>
        <topology evidence="1">Multi-pass membrane protein</topology>
    </subcellularLocation>
</comment>
<organism evidence="7 8">
    <name type="scientific">Corchorus olitorius</name>
    <dbReference type="NCBI Taxonomy" id="93759"/>
    <lineage>
        <taxon>Eukaryota</taxon>
        <taxon>Viridiplantae</taxon>
        <taxon>Streptophyta</taxon>
        <taxon>Embryophyta</taxon>
        <taxon>Tracheophyta</taxon>
        <taxon>Spermatophyta</taxon>
        <taxon>Magnoliopsida</taxon>
        <taxon>eudicotyledons</taxon>
        <taxon>Gunneridae</taxon>
        <taxon>Pentapetalae</taxon>
        <taxon>rosids</taxon>
        <taxon>malvids</taxon>
        <taxon>Malvales</taxon>
        <taxon>Malvaceae</taxon>
        <taxon>Grewioideae</taxon>
        <taxon>Apeibeae</taxon>
        <taxon>Corchorus</taxon>
    </lineage>
</organism>
<feature type="transmembrane region" description="Helical" evidence="6">
    <location>
        <begin position="101"/>
        <end position="121"/>
    </location>
</feature>
<evidence type="ECO:0000256" key="4">
    <source>
        <dbReference type="ARBA" id="ARBA00023136"/>
    </source>
</evidence>
<reference evidence="8" key="1">
    <citation type="submission" date="2013-09" db="EMBL/GenBank/DDBJ databases">
        <title>Corchorus olitorius genome sequencing.</title>
        <authorList>
            <person name="Alam M."/>
            <person name="Haque M.S."/>
            <person name="Islam M.S."/>
            <person name="Emdad E.M."/>
            <person name="Islam M.M."/>
            <person name="Ahmed B."/>
            <person name="Halim A."/>
            <person name="Hossen Q.M.M."/>
            <person name="Hossain M.Z."/>
            <person name="Ahmed R."/>
            <person name="Khan M.M."/>
            <person name="Islam R."/>
            <person name="Rashid M.M."/>
            <person name="Khan S.A."/>
            <person name="Rahman M.S."/>
            <person name="Alam M."/>
            <person name="Yahiya A.S."/>
            <person name="Khan M.S."/>
            <person name="Azam M.S."/>
            <person name="Haque T."/>
            <person name="Lashkar M.Z.H."/>
            <person name="Akhand A.I."/>
            <person name="Morshed G."/>
            <person name="Roy S."/>
            <person name="Uddin K.S."/>
            <person name="Rabeya T."/>
            <person name="Hossain A.S."/>
            <person name="Chowdhury A."/>
            <person name="Snigdha A.R."/>
            <person name="Mortoza M.S."/>
            <person name="Matin S.A."/>
            <person name="Hoque S.M.E."/>
            <person name="Islam M.K."/>
            <person name="Roy D.K."/>
            <person name="Haider R."/>
            <person name="Moosa M.M."/>
            <person name="Elias S.M."/>
            <person name="Hasan A.M."/>
            <person name="Jahan S."/>
            <person name="Shafiuddin M."/>
            <person name="Mahmood N."/>
            <person name="Shommy N.S."/>
        </authorList>
    </citation>
    <scope>NUCLEOTIDE SEQUENCE [LARGE SCALE GENOMIC DNA]</scope>
    <source>
        <strain evidence="8">cv. O-4</strain>
    </source>
</reference>
<evidence type="ECO:0000313" key="7">
    <source>
        <dbReference type="EMBL" id="OMO59512.1"/>
    </source>
</evidence>
<keyword evidence="4 6" id="KW-0472">Membrane</keyword>
<sequence>MSFLKGPKLLNTAIQSSPTIKYLFSLQGGDKKWLLGCLLLTGSNLAWALRAIMQGIVLAVYYYVLTWCTSIRGPLYATMYNPLCTVIVAAFSALVLHEETYVGSLVGAFAVIIGLYVFLWGKAKELEEMKQETDPRLLKKQPNNLEEEYSDENDCRIDLENPLLSRTST</sequence>